<dbReference type="Proteomes" id="UP000192911">
    <property type="component" value="Unassembled WGS sequence"/>
</dbReference>
<evidence type="ECO:0000313" key="2">
    <source>
        <dbReference type="Proteomes" id="UP000192911"/>
    </source>
</evidence>
<accession>A0A1X7H8M2</accession>
<sequence>MCDRMLAHVTPRAAPSNLGHSQHTEAPQLLRYSVAVTPPST</sequence>
<dbReference type="AlphaFoldDB" id="A0A1X7H8M2"/>
<gene>
    <name evidence="1" type="ORF">SAMN06295900_12331</name>
</gene>
<dbReference type="EMBL" id="FXAH01000023">
    <property type="protein sequence ID" value="SMF81079.1"/>
    <property type="molecule type" value="Genomic_DNA"/>
</dbReference>
<evidence type="ECO:0000313" key="1">
    <source>
        <dbReference type="EMBL" id="SMF81079.1"/>
    </source>
</evidence>
<reference evidence="2" key="1">
    <citation type="submission" date="2017-04" db="EMBL/GenBank/DDBJ databases">
        <authorList>
            <person name="Varghese N."/>
            <person name="Submissions S."/>
        </authorList>
    </citation>
    <scope>NUCLEOTIDE SEQUENCE [LARGE SCALE GENOMIC DNA]</scope>
    <source>
        <strain evidence="2">Ballard 720</strain>
    </source>
</reference>
<protein>
    <submittedName>
        <fullName evidence="1">Uncharacterized protein</fullName>
    </submittedName>
</protein>
<name>A0A1X7H8M2_TRICW</name>
<organism evidence="1 2">
    <name type="scientific">Trinickia caryophylli</name>
    <name type="common">Paraburkholderia caryophylli</name>
    <dbReference type="NCBI Taxonomy" id="28094"/>
    <lineage>
        <taxon>Bacteria</taxon>
        <taxon>Pseudomonadati</taxon>
        <taxon>Pseudomonadota</taxon>
        <taxon>Betaproteobacteria</taxon>
        <taxon>Burkholderiales</taxon>
        <taxon>Burkholderiaceae</taxon>
        <taxon>Trinickia</taxon>
    </lineage>
</organism>
<keyword evidence="2" id="KW-1185">Reference proteome</keyword>
<proteinExistence type="predicted"/>